<proteinExistence type="predicted"/>
<gene>
    <name evidence="2" type="ORF">GCM10008101_05150</name>
</gene>
<keyword evidence="3" id="KW-1185">Reference proteome</keyword>
<name>A0ABQ3BR00_9GAMM</name>
<reference evidence="3" key="1">
    <citation type="journal article" date="2019" name="Int. J. Syst. Evol. Microbiol.">
        <title>The Global Catalogue of Microorganisms (GCM) 10K type strain sequencing project: providing services to taxonomists for standard genome sequencing and annotation.</title>
        <authorList>
            <consortium name="The Broad Institute Genomics Platform"/>
            <consortium name="The Broad Institute Genome Sequencing Center for Infectious Disease"/>
            <person name="Wu L."/>
            <person name="Ma J."/>
        </authorList>
    </citation>
    <scope>NUCLEOTIDE SEQUENCE [LARGE SCALE GENOMIC DNA]</scope>
    <source>
        <strain evidence="3">KCTC 22558</strain>
    </source>
</reference>
<dbReference type="EMBL" id="BMXY01000001">
    <property type="protein sequence ID" value="GGZ54760.1"/>
    <property type="molecule type" value="Genomic_DNA"/>
</dbReference>
<keyword evidence="1" id="KW-0732">Signal</keyword>
<dbReference type="Gene3D" id="3.40.190.10">
    <property type="entry name" value="Periplasmic binding protein-like II"/>
    <property type="match status" value="2"/>
</dbReference>
<organism evidence="2 3">
    <name type="scientific">Cognatilysobacter xinjiangensis</name>
    <dbReference type="NCBI Taxonomy" id="546892"/>
    <lineage>
        <taxon>Bacteria</taxon>
        <taxon>Pseudomonadati</taxon>
        <taxon>Pseudomonadota</taxon>
        <taxon>Gammaproteobacteria</taxon>
        <taxon>Lysobacterales</taxon>
        <taxon>Lysobacteraceae</taxon>
        <taxon>Cognatilysobacter</taxon>
    </lineage>
</organism>
<sequence length="333" mass="36298">MAERDGCPNPGLFRLGSARGAFRSFALIQRVFRFACLLLALAVASPSTAAGDAPSGVLVLGRLSDDPGAHYDQLKPLLDYVVPRMAGVGIREGRILMARDAQQMSSYMRRGRVDWVTETAGTAMLLGQRAAARPILLTERDGVSRYHSVFFARRDRGIARLDDLRGHRIAFQRASSTSAYFVPAATLLDRGMRLEILLSPDDQPGAGAVGYLFARSELNIATWVHKGLVDAGVMSNVDWNNPERVPPAFRRDLAIVGRTEDYPRAVEVVRGDLDPRIAARLREVLLEASNDPAGREALLAFFGTTRFLPLDASAEQSLAGIARGVARIKADVE</sequence>
<dbReference type="Pfam" id="PF12974">
    <property type="entry name" value="Phosphonate-bd"/>
    <property type="match status" value="1"/>
</dbReference>
<feature type="signal peptide" evidence="1">
    <location>
        <begin position="1"/>
        <end position="49"/>
    </location>
</feature>
<dbReference type="SUPFAM" id="SSF53850">
    <property type="entry name" value="Periplasmic binding protein-like II"/>
    <property type="match status" value="1"/>
</dbReference>
<feature type="chain" id="PRO_5045280593" evidence="1">
    <location>
        <begin position="50"/>
        <end position="333"/>
    </location>
</feature>
<dbReference type="PANTHER" id="PTHR35841">
    <property type="entry name" value="PHOSPHONATES-BINDING PERIPLASMIC PROTEIN"/>
    <property type="match status" value="1"/>
</dbReference>
<protein>
    <submittedName>
        <fullName evidence="2">Phosphate-binding protein</fullName>
    </submittedName>
</protein>
<comment type="caution">
    <text evidence="2">The sequence shown here is derived from an EMBL/GenBank/DDBJ whole genome shotgun (WGS) entry which is preliminary data.</text>
</comment>
<dbReference type="Proteomes" id="UP000643403">
    <property type="component" value="Unassembled WGS sequence"/>
</dbReference>
<dbReference type="PANTHER" id="PTHR35841:SF1">
    <property type="entry name" value="PHOSPHONATES-BINDING PERIPLASMIC PROTEIN"/>
    <property type="match status" value="1"/>
</dbReference>
<evidence type="ECO:0000313" key="3">
    <source>
        <dbReference type="Proteomes" id="UP000643403"/>
    </source>
</evidence>
<evidence type="ECO:0000256" key="1">
    <source>
        <dbReference type="SAM" id="SignalP"/>
    </source>
</evidence>
<evidence type="ECO:0000313" key="2">
    <source>
        <dbReference type="EMBL" id="GGZ54760.1"/>
    </source>
</evidence>
<accession>A0ABQ3BR00</accession>